<evidence type="ECO:0000256" key="4">
    <source>
        <dbReference type="ARBA" id="ARBA00022679"/>
    </source>
</evidence>
<dbReference type="RefSeq" id="WP_040096176.1">
    <property type="nucleotide sequence ID" value="NZ_JWJD01000001.1"/>
</dbReference>
<dbReference type="InterPro" id="IPR051315">
    <property type="entry name" value="Bact_Chemotaxis_CheA"/>
</dbReference>
<dbReference type="PROSITE" id="PS50110">
    <property type="entry name" value="RESPONSE_REGULATORY"/>
    <property type="match status" value="1"/>
</dbReference>
<name>A0A0C2EGK5_9BACT</name>
<dbReference type="Gene3D" id="1.20.120.160">
    <property type="entry name" value="HPT domain"/>
    <property type="match status" value="1"/>
</dbReference>
<dbReference type="Gene3D" id="3.40.50.2300">
    <property type="match status" value="1"/>
</dbReference>
<dbReference type="Pfam" id="PF02518">
    <property type="entry name" value="HATPase_c"/>
    <property type="match status" value="1"/>
</dbReference>
<reference evidence="13 14" key="1">
    <citation type="submission" date="2014-12" db="EMBL/GenBank/DDBJ databases">
        <title>Genomes of Geoalkalibacter ferrihydriticus and Geoalkalibacter subterraneus, two haloalkaliphilic metal-reducing members of the Geobacteraceae.</title>
        <authorList>
            <person name="Badalamenti J.P."/>
            <person name="Torres C.I."/>
            <person name="Krajmalnik-Brown R."/>
            <person name="Bond D.R."/>
        </authorList>
    </citation>
    <scope>NUCLEOTIDE SEQUENCE [LARGE SCALE GENOMIC DNA]</scope>
    <source>
        <strain evidence="13 14">DSM 17813</strain>
    </source>
</reference>
<dbReference type="SUPFAM" id="SSF52172">
    <property type="entry name" value="CheY-like"/>
    <property type="match status" value="1"/>
</dbReference>
<dbReference type="PROSITE" id="PS50851">
    <property type="entry name" value="CHEW"/>
    <property type="match status" value="1"/>
</dbReference>
<dbReference type="EMBL" id="JWJD01000001">
    <property type="protein sequence ID" value="KIH77768.1"/>
    <property type="molecule type" value="Genomic_DNA"/>
</dbReference>
<dbReference type="SMART" id="SM00448">
    <property type="entry name" value="REC"/>
    <property type="match status" value="1"/>
</dbReference>
<evidence type="ECO:0000256" key="6">
    <source>
        <dbReference type="PROSITE-ProRule" id="PRU00110"/>
    </source>
</evidence>
<dbReference type="SMART" id="SM00073">
    <property type="entry name" value="HPT"/>
    <property type="match status" value="1"/>
</dbReference>
<feature type="domain" description="HPt" evidence="12">
    <location>
        <begin position="1"/>
        <end position="105"/>
    </location>
</feature>
<dbReference type="GO" id="GO:0006935">
    <property type="term" value="P:chemotaxis"/>
    <property type="evidence" value="ECO:0007669"/>
    <property type="project" value="InterPro"/>
</dbReference>
<evidence type="ECO:0000259" key="11">
    <source>
        <dbReference type="PROSITE" id="PS50851"/>
    </source>
</evidence>
<dbReference type="SMART" id="SM01231">
    <property type="entry name" value="H-kinase_dim"/>
    <property type="match status" value="1"/>
</dbReference>
<dbReference type="FunFam" id="3.30.565.10:FF:000016">
    <property type="entry name" value="Chemotaxis protein CheA, putative"/>
    <property type="match status" value="1"/>
</dbReference>
<dbReference type="InterPro" id="IPR036641">
    <property type="entry name" value="HPT_dom_sf"/>
</dbReference>
<evidence type="ECO:0000256" key="7">
    <source>
        <dbReference type="PROSITE-ProRule" id="PRU00169"/>
    </source>
</evidence>
<dbReference type="SUPFAM" id="SSF50341">
    <property type="entry name" value="CheW-like"/>
    <property type="match status" value="1"/>
</dbReference>
<evidence type="ECO:0000256" key="5">
    <source>
        <dbReference type="ARBA" id="ARBA00022777"/>
    </source>
</evidence>
<protein>
    <recommendedName>
        <fullName evidence="2">histidine kinase</fullName>
        <ecNumber evidence="2">2.7.13.3</ecNumber>
    </recommendedName>
</protein>
<keyword evidence="14" id="KW-1185">Reference proteome</keyword>
<dbReference type="Pfam" id="PF02895">
    <property type="entry name" value="H-kinase_dim"/>
    <property type="match status" value="1"/>
</dbReference>
<dbReference type="PRINTS" id="PR00344">
    <property type="entry name" value="BCTRLSENSOR"/>
</dbReference>
<dbReference type="InterPro" id="IPR001789">
    <property type="entry name" value="Sig_transdc_resp-reg_receiver"/>
</dbReference>
<feature type="domain" description="Response regulatory" evidence="10">
    <location>
        <begin position="584"/>
        <end position="700"/>
    </location>
</feature>
<dbReference type="SMART" id="SM00387">
    <property type="entry name" value="HATPase_c"/>
    <property type="match status" value="1"/>
</dbReference>
<dbReference type="InterPro" id="IPR036061">
    <property type="entry name" value="CheW-like_dom_sf"/>
</dbReference>
<evidence type="ECO:0000259" key="12">
    <source>
        <dbReference type="PROSITE" id="PS50894"/>
    </source>
</evidence>
<sequence length="702" mass="76716">MDKKYFVIFTREVKEHLNVLRQGFLNLEEGAARPEQVHALLRSAHTLKGAARMLGFGDISRLAHSLEDTLKELEDGTRVCDAALADLLLLATDALEALAAQAVGGAVADFDLDLLIAGLRAGEVPAAPHRLPGPQAAQEEMPGRGDDSVRVGVAHLDRLVNLVGESALAAGHLQQCDTRLQGLERDLEAFLGGLRREENYRKLSAILGRMQDMRRQLEKDLVAFHLSSELLTQEAEGLRMVPLALLVEDLRRVVRDLAREQGKDLRFRVSGEEVAIDRLLWETLRPALIHMLRNAVDHGIESPSERRKAGKRAGGEVTLSAHYERSGVCISLTDDGRGIDPAEVRRTALAQGVIEAEEAAALSDQEAVYLVLRPGFSTRTDLSDVSGRGIGMDVVRAGMEQIKGNLAIHSQPGIGTEIRLDMPLTLARLAGLIVRCEGERYVLPLQYVNAVLHLRETDVVTQGGRELVRIADQTRPLFALRDLLGLASRQLVDARRIPAVELRHQERQAVWAVSEILGMQEVVVKSLGPQLRSVPGYAGAALLGDGLPALILSVPDLFARRRPAAAPHVRADLEAARARKRRGRVLVVDDSITTRTMEKNILETQGYQVEVAVSGEEALSILAARNFDLIVTDIEMPGIDGFELTRQLRAGDEQSEVPVIIVTSRATDEDKRRGIDVGAQAYIVKGSFDQGKLVDAVETLIG</sequence>
<feature type="domain" description="Histidine kinase" evidence="9">
    <location>
        <begin position="226"/>
        <end position="426"/>
    </location>
</feature>
<dbReference type="PROSITE" id="PS50894">
    <property type="entry name" value="HPT"/>
    <property type="match status" value="1"/>
</dbReference>
<dbReference type="Pfam" id="PF01627">
    <property type="entry name" value="Hpt"/>
    <property type="match status" value="1"/>
</dbReference>
<proteinExistence type="predicted"/>
<dbReference type="SUPFAM" id="SSF47226">
    <property type="entry name" value="Histidine-containing phosphotransfer domain, HPT domain"/>
    <property type="match status" value="1"/>
</dbReference>
<evidence type="ECO:0000259" key="9">
    <source>
        <dbReference type="PROSITE" id="PS50109"/>
    </source>
</evidence>
<keyword evidence="5" id="KW-0418">Kinase</keyword>
<dbReference type="GO" id="GO:0005737">
    <property type="term" value="C:cytoplasm"/>
    <property type="evidence" value="ECO:0007669"/>
    <property type="project" value="InterPro"/>
</dbReference>
<dbReference type="Gene3D" id="2.30.30.40">
    <property type="entry name" value="SH3 Domains"/>
    <property type="match status" value="1"/>
</dbReference>
<evidence type="ECO:0000259" key="10">
    <source>
        <dbReference type="PROSITE" id="PS50110"/>
    </source>
</evidence>
<evidence type="ECO:0000256" key="8">
    <source>
        <dbReference type="SAM" id="MobiDB-lite"/>
    </source>
</evidence>
<dbReference type="InterPro" id="IPR011006">
    <property type="entry name" value="CheY-like_superfamily"/>
</dbReference>
<keyword evidence="3 7" id="KW-0597">Phosphoprotein</keyword>
<feature type="domain" description="CheW-like" evidence="11">
    <location>
        <begin position="428"/>
        <end position="563"/>
    </location>
</feature>
<dbReference type="InterPro" id="IPR008207">
    <property type="entry name" value="Sig_transdc_His_kin_Hpt_dom"/>
</dbReference>
<dbReference type="InterPro" id="IPR004105">
    <property type="entry name" value="CheA-like_dim"/>
</dbReference>
<dbReference type="GO" id="GO:0000155">
    <property type="term" value="F:phosphorelay sensor kinase activity"/>
    <property type="evidence" value="ECO:0007669"/>
    <property type="project" value="InterPro"/>
</dbReference>
<feature type="region of interest" description="Disordered" evidence="8">
    <location>
        <begin position="127"/>
        <end position="147"/>
    </location>
</feature>
<dbReference type="PANTHER" id="PTHR43395">
    <property type="entry name" value="SENSOR HISTIDINE KINASE CHEA"/>
    <property type="match status" value="1"/>
</dbReference>
<feature type="modified residue" description="4-aspartylphosphate" evidence="7">
    <location>
        <position position="633"/>
    </location>
</feature>
<dbReference type="SUPFAM" id="SSF55874">
    <property type="entry name" value="ATPase domain of HSP90 chaperone/DNA topoisomerase II/histidine kinase"/>
    <property type="match status" value="1"/>
</dbReference>
<comment type="catalytic activity">
    <reaction evidence="1">
        <text>ATP + protein L-histidine = ADP + protein N-phospho-L-histidine.</text>
        <dbReference type="EC" id="2.7.13.3"/>
    </reaction>
</comment>
<dbReference type="Pfam" id="PF01584">
    <property type="entry name" value="CheW"/>
    <property type="match status" value="1"/>
</dbReference>
<dbReference type="InterPro" id="IPR036890">
    <property type="entry name" value="HATPase_C_sf"/>
</dbReference>
<dbReference type="PROSITE" id="PS50109">
    <property type="entry name" value="HIS_KIN"/>
    <property type="match status" value="1"/>
</dbReference>
<comment type="caution">
    <text evidence="13">The sequence shown here is derived from an EMBL/GenBank/DDBJ whole genome shotgun (WGS) entry which is preliminary data.</text>
</comment>
<dbReference type="AlphaFoldDB" id="A0A0C2EGK5"/>
<dbReference type="Pfam" id="PF00072">
    <property type="entry name" value="Response_reg"/>
    <property type="match status" value="1"/>
</dbReference>
<dbReference type="CDD" id="cd00088">
    <property type="entry name" value="HPT"/>
    <property type="match status" value="1"/>
</dbReference>
<dbReference type="PANTHER" id="PTHR43395:SF8">
    <property type="entry name" value="HISTIDINE KINASE"/>
    <property type="match status" value="1"/>
</dbReference>
<dbReference type="InterPro" id="IPR005467">
    <property type="entry name" value="His_kinase_dom"/>
</dbReference>
<accession>A0A0C2EGK5</accession>
<evidence type="ECO:0000256" key="3">
    <source>
        <dbReference type="ARBA" id="ARBA00022553"/>
    </source>
</evidence>
<dbReference type="EC" id="2.7.13.3" evidence="2"/>
<evidence type="ECO:0000313" key="13">
    <source>
        <dbReference type="EMBL" id="KIH77768.1"/>
    </source>
</evidence>
<dbReference type="InterPro" id="IPR002545">
    <property type="entry name" value="CheW-lke_dom"/>
</dbReference>
<evidence type="ECO:0000313" key="14">
    <source>
        <dbReference type="Proteomes" id="UP000035068"/>
    </source>
</evidence>
<dbReference type="InterPro" id="IPR004358">
    <property type="entry name" value="Sig_transdc_His_kin-like_C"/>
</dbReference>
<dbReference type="SMART" id="SM00260">
    <property type="entry name" value="CheW"/>
    <property type="match status" value="1"/>
</dbReference>
<organism evidence="13 14">
    <name type="scientific">Geoalkalibacter ferrihydriticus DSM 17813</name>
    <dbReference type="NCBI Taxonomy" id="1121915"/>
    <lineage>
        <taxon>Bacteria</taxon>
        <taxon>Pseudomonadati</taxon>
        <taxon>Thermodesulfobacteriota</taxon>
        <taxon>Desulfuromonadia</taxon>
        <taxon>Desulfuromonadales</taxon>
        <taxon>Geoalkalibacteraceae</taxon>
        <taxon>Geoalkalibacter</taxon>
    </lineage>
</organism>
<dbReference type="InterPro" id="IPR003594">
    <property type="entry name" value="HATPase_dom"/>
</dbReference>
<gene>
    <name evidence="13" type="ORF">GFER_03720</name>
</gene>
<dbReference type="Gene3D" id="3.30.565.10">
    <property type="entry name" value="Histidine kinase-like ATPase, C-terminal domain"/>
    <property type="match status" value="1"/>
</dbReference>
<evidence type="ECO:0000256" key="2">
    <source>
        <dbReference type="ARBA" id="ARBA00012438"/>
    </source>
</evidence>
<keyword evidence="4" id="KW-0808">Transferase</keyword>
<evidence type="ECO:0000256" key="1">
    <source>
        <dbReference type="ARBA" id="ARBA00000085"/>
    </source>
</evidence>
<dbReference type="Proteomes" id="UP000035068">
    <property type="component" value="Unassembled WGS sequence"/>
</dbReference>
<feature type="modified residue" description="Phosphohistidine" evidence="6">
    <location>
        <position position="45"/>
    </location>
</feature>